<dbReference type="OrthoDB" id="5291101at2"/>
<dbReference type="RefSeq" id="WP_108966705.1">
    <property type="nucleotide sequence ID" value="NZ_CP022189.1"/>
</dbReference>
<evidence type="ECO:0000313" key="2">
    <source>
        <dbReference type="EMBL" id="AWI84134.1"/>
    </source>
</evidence>
<evidence type="ECO:0000313" key="3">
    <source>
        <dbReference type="Proteomes" id="UP000244915"/>
    </source>
</evidence>
<organism evidence="2 3">
    <name type="scientific">Alloyangia pacifica</name>
    <dbReference type="NCBI Taxonomy" id="311180"/>
    <lineage>
        <taxon>Bacteria</taxon>
        <taxon>Pseudomonadati</taxon>
        <taxon>Pseudomonadota</taxon>
        <taxon>Alphaproteobacteria</taxon>
        <taxon>Rhodobacterales</taxon>
        <taxon>Roseobacteraceae</taxon>
        <taxon>Alloyangia</taxon>
    </lineage>
</organism>
<dbReference type="AlphaFoldDB" id="A0A2U8HE79"/>
<dbReference type="SUPFAM" id="SSF53448">
    <property type="entry name" value="Nucleotide-diphospho-sugar transferases"/>
    <property type="match status" value="1"/>
</dbReference>
<dbReference type="EMBL" id="CP022189">
    <property type="protein sequence ID" value="AWI84134.1"/>
    <property type="molecule type" value="Genomic_DNA"/>
</dbReference>
<dbReference type="PANTHER" id="PTHR22916">
    <property type="entry name" value="GLYCOSYLTRANSFERASE"/>
    <property type="match status" value="1"/>
</dbReference>
<dbReference type="Pfam" id="PF00535">
    <property type="entry name" value="Glycos_transf_2"/>
    <property type="match status" value="1"/>
</dbReference>
<protein>
    <submittedName>
        <fullName evidence="2">Glucosyl transferase</fullName>
    </submittedName>
</protein>
<dbReference type="Gene3D" id="3.90.550.10">
    <property type="entry name" value="Spore Coat Polysaccharide Biosynthesis Protein SpsA, Chain A"/>
    <property type="match status" value="1"/>
</dbReference>
<gene>
    <name evidence="2" type="ORF">CEW88_10850</name>
</gene>
<feature type="domain" description="Glycosyltransferase 2-like" evidence="1">
    <location>
        <begin position="5"/>
        <end position="161"/>
    </location>
</feature>
<dbReference type="GO" id="GO:0016758">
    <property type="term" value="F:hexosyltransferase activity"/>
    <property type="evidence" value="ECO:0007669"/>
    <property type="project" value="UniProtKB-ARBA"/>
</dbReference>
<name>A0A2U8HE79_9RHOB</name>
<dbReference type="PANTHER" id="PTHR22916:SF3">
    <property type="entry name" value="UDP-GLCNAC:BETAGAL BETA-1,3-N-ACETYLGLUCOSAMINYLTRANSFERASE-LIKE PROTEIN 1"/>
    <property type="match status" value="1"/>
</dbReference>
<reference evidence="2 3" key="1">
    <citation type="submission" date="2017-06" db="EMBL/GenBank/DDBJ databases">
        <title>Yangia sp. YSBP01 complete genome sequence.</title>
        <authorList>
            <person name="Woo J.-H."/>
            <person name="Kim H.-S."/>
        </authorList>
    </citation>
    <scope>NUCLEOTIDE SEQUENCE [LARGE SCALE GENOMIC DNA]</scope>
    <source>
        <strain evidence="2 3">YSBP01</strain>
    </source>
</reference>
<accession>A0A2U8HE79</accession>
<dbReference type="InterPro" id="IPR029044">
    <property type="entry name" value="Nucleotide-diphossugar_trans"/>
</dbReference>
<dbReference type="KEGG" id="ypac:CEW88_10850"/>
<dbReference type="Proteomes" id="UP000244915">
    <property type="component" value="Chromosome 1"/>
</dbReference>
<keyword evidence="2" id="KW-0808">Transferase</keyword>
<evidence type="ECO:0000259" key="1">
    <source>
        <dbReference type="Pfam" id="PF00535"/>
    </source>
</evidence>
<sequence length="304" mass="32858">MPRFSVVIPCYNAEDTLAETLESLLAQTEQDWEVLIIDDGSSDDTRLIAAAMAGIDMRFRLMKSNGTGPSAARNMALAEADGEIIAFLDADDTWHPEKLERLDAFFKEESADACFGRVTLSDGRTIGTPTGPFEGTLTLDALLSENPVCTMSNFAIRLESFLASGGFNTDITHNADLEWLVRLIGDGAKVVGIDAPLVTYRVSDRGLSSDLEGMKAGRAIALISAARYGFSSTARSEAAHLRFLAARALRIGAAGRQVLRLGLIGCTTSPRGWFSNPRHGTRVLTAALFSTLLPRLLRNALFSR</sequence>
<proteinExistence type="predicted"/>
<dbReference type="InterPro" id="IPR001173">
    <property type="entry name" value="Glyco_trans_2-like"/>
</dbReference>
<dbReference type="CDD" id="cd00761">
    <property type="entry name" value="Glyco_tranf_GTA_type"/>
    <property type="match status" value="1"/>
</dbReference>